<dbReference type="Proteomes" id="UP001165041">
    <property type="component" value="Unassembled WGS sequence"/>
</dbReference>
<dbReference type="AlphaFoldDB" id="A0A9W6Q3C8"/>
<reference evidence="2" key="1">
    <citation type="submission" date="2023-02" db="EMBL/GenBank/DDBJ databases">
        <title>Kitasatospora phosalacinea NBRC 14627.</title>
        <authorList>
            <person name="Ichikawa N."/>
            <person name="Sato H."/>
            <person name="Tonouchi N."/>
        </authorList>
    </citation>
    <scope>NUCLEOTIDE SEQUENCE</scope>
    <source>
        <strain evidence="2">NBRC 14627</strain>
    </source>
</reference>
<sequence>MRAVVSEPSPVAAIPRNSTGMVEPLPVVRAASGHAGGRPGGRCGRLRTAAAGGEDGRGRVTGRRLRSERER</sequence>
<proteinExistence type="predicted"/>
<comment type="caution">
    <text evidence="2">The sequence shown here is derived from an EMBL/GenBank/DDBJ whole genome shotgun (WGS) entry which is preliminary data.</text>
</comment>
<feature type="region of interest" description="Disordered" evidence="1">
    <location>
        <begin position="33"/>
        <end position="71"/>
    </location>
</feature>
<evidence type="ECO:0000313" key="3">
    <source>
        <dbReference type="Proteomes" id="UP001165041"/>
    </source>
</evidence>
<dbReference type="EMBL" id="BSSA01000003">
    <property type="protein sequence ID" value="GLW69134.1"/>
    <property type="molecule type" value="Genomic_DNA"/>
</dbReference>
<gene>
    <name evidence="2" type="ORF">Kpho02_14330</name>
</gene>
<protein>
    <submittedName>
        <fullName evidence="2">Uncharacterized protein</fullName>
    </submittedName>
</protein>
<accession>A0A9W6Q3C8</accession>
<organism evidence="2 3">
    <name type="scientific">Kitasatospora phosalacinea</name>
    <dbReference type="NCBI Taxonomy" id="2065"/>
    <lineage>
        <taxon>Bacteria</taxon>
        <taxon>Bacillati</taxon>
        <taxon>Actinomycetota</taxon>
        <taxon>Actinomycetes</taxon>
        <taxon>Kitasatosporales</taxon>
        <taxon>Streptomycetaceae</taxon>
        <taxon>Kitasatospora</taxon>
    </lineage>
</organism>
<evidence type="ECO:0000313" key="2">
    <source>
        <dbReference type="EMBL" id="GLW69134.1"/>
    </source>
</evidence>
<feature type="compositionally biased region" description="Gly residues" evidence="1">
    <location>
        <begin position="34"/>
        <end position="43"/>
    </location>
</feature>
<evidence type="ECO:0000256" key="1">
    <source>
        <dbReference type="SAM" id="MobiDB-lite"/>
    </source>
</evidence>
<name>A0A9W6Q3C8_9ACTN</name>